<dbReference type="InterPro" id="IPR036397">
    <property type="entry name" value="RNaseH_sf"/>
</dbReference>
<reference evidence="2" key="1">
    <citation type="submission" date="2023-07" db="EMBL/GenBank/DDBJ databases">
        <title>Chromosome-level genome assembly of Artemia franciscana.</title>
        <authorList>
            <person name="Jo E."/>
        </authorList>
    </citation>
    <scope>NUCLEOTIDE SEQUENCE</scope>
    <source>
        <tissue evidence="2">Whole body</tissue>
    </source>
</reference>
<dbReference type="InterPro" id="IPR000477">
    <property type="entry name" value="RT_dom"/>
</dbReference>
<accession>A0AA88H1W6</accession>
<dbReference type="SUPFAM" id="SSF53098">
    <property type="entry name" value="Ribonuclease H-like"/>
    <property type="match status" value="1"/>
</dbReference>
<evidence type="ECO:0000259" key="1">
    <source>
        <dbReference type="PROSITE" id="PS50879"/>
    </source>
</evidence>
<dbReference type="EMBL" id="JAVRJZ010000247">
    <property type="protein sequence ID" value="KAK2702580.1"/>
    <property type="molecule type" value="Genomic_DNA"/>
</dbReference>
<dbReference type="Pfam" id="PF00075">
    <property type="entry name" value="RNase_H"/>
    <property type="match status" value="1"/>
</dbReference>
<dbReference type="Pfam" id="PF00078">
    <property type="entry name" value="RVT_1"/>
    <property type="match status" value="1"/>
</dbReference>
<dbReference type="Proteomes" id="UP001187531">
    <property type="component" value="Unassembled WGS sequence"/>
</dbReference>
<dbReference type="GO" id="GO:0003676">
    <property type="term" value="F:nucleic acid binding"/>
    <property type="evidence" value="ECO:0007669"/>
    <property type="project" value="InterPro"/>
</dbReference>
<proteinExistence type="predicted"/>
<dbReference type="CDD" id="cd09276">
    <property type="entry name" value="Rnase_HI_RT_non_LTR"/>
    <property type="match status" value="1"/>
</dbReference>
<dbReference type="PROSITE" id="PS50879">
    <property type="entry name" value="RNASE_H_1"/>
    <property type="match status" value="1"/>
</dbReference>
<dbReference type="InterPro" id="IPR002156">
    <property type="entry name" value="RNaseH_domain"/>
</dbReference>
<dbReference type="GO" id="GO:0004523">
    <property type="term" value="F:RNA-DNA hybrid ribonuclease activity"/>
    <property type="evidence" value="ECO:0007669"/>
    <property type="project" value="InterPro"/>
</dbReference>
<name>A0AA88H1W6_ARTSF</name>
<sequence>MDPGQILLSPAMNVNGPSELEALSPSFLMNQQNVMQPILQNSLPSNQETLPVGMYQNNLSPIPLTLPVSQFVNHNMQVPFYPFPVYMTNQSTSNQTAPGTSIQYATGTTNQGQMPRMIPNLQNIYQKDNQTRTMLKVPKQMPQFPNVYANIPTHNKFEVLPQDEDPLNECESDLNESDLNEVINPAVAEGLMDISNHTQKQKWCNASPGTSDVRQSRKQEIRAHTKAQVEIPEQEIFNNQVMLQVNNINEKFSGDYEISKFLKEKTKIKKFEFEINHDRTKMIMFLQNDEDAKEFVDILQDLVLHSDHNPVIVEIGSKYPTGINERRDKFRTGNVNWDDLAAKLKDVNIRAVIEGEAEIDKKIEAFQDHLVCTAKEIEPFGPADPNDVESQRIKRKIKFLSSQGGKEEYNQPFTLKELEDIIQGLPLTSPGPDLIHPHFVRSLPPNWTSALLDILNLAWSQGKFPTVWKYAEAVMIPKGGKDLSKLENHRMISLLPVLGKVYERIVKKRLNFEIERRKLLKDIQCCFRRKRSTIDCLNCIKQDALYAMQNNWIMLLVMLDVEGAFNNIVHRQILSGLIEAGFKGSLIAFVEDYMKQRTIKVRVKGELSDVIEEHAPRIQRSICEVPDIAPWEIIEPKCNLLFPTKERDMDMELKIMLNDKYKNYIEIYTDGSKLESPTAVGAAFWIPKMKVVRKYKLYPEVSVFVAEAYAILKALEFAENPSREIVACYQKLLGMLKRRKISFQWVPAHVGIKGNERVDREAKTAALEGQSELDVPTPRIATQIEQMIKTIRDQSFQDNLNLSGNLFVTTKERRKREVVIYKFLNRWQSRIVFRLRSGHAGVRSYKARFEGASERCEFCDVEETIEHLLLECDRYASERKEIVKFFRVRSIKPSVYHILGGLTTSEDKVQILQLVTKYLEEIHQDFRL</sequence>
<keyword evidence="3" id="KW-1185">Reference proteome</keyword>
<evidence type="ECO:0000313" key="3">
    <source>
        <dbReference type="Proteomes" id="UP001187531"/>
    </source>
</evidence>
<feature type="domain" description="RNase H type-1" evidence="1">
    <location>
        <begin position="661"/>
        <end position="767"/>
    </location>
</feature>
<dbReference type="AlphaFoldDB" id="A0AA88H1W6"/>
<dbReference type="Gene3D" id="3.30.420.10">
    <property type="entry name" value="Ribonuclease H-like superfamily/Ribonuclease H"/>
    <property type="match status" value="2"/>
</dbReference>
<protein>
    <recommendedName>
        <fullName evidence="1">RNase H type-1 domain-containing protein</fullName>
    </recommendedName>
</protein>
<organism evidence="2 3">
    <name type="scientific">Artemia franciscana</name>
    <name type="common">Brine shrimp</name>
    <name type="synonym">Artemia sanfranciscana</name>
    <dbReference type="NCBI Taxonomy" id="6661"/>
    <lineage>
        <taxon>Eukaryota</taxon>
        <taxon>Metazoa</taxon>
        <taxon>Ecdysozoa</taxon>
        <taxon>Arthropoda</taxon>
        <taxon>Crustacea</taxon>
        <taxon>Branchiopoda</taxon>
        <taxon>Anostraca</taxon>
        <taxon>Artemiidae</taxon>
        <taxon>Artemia</taxon>
    </lineage>
</organism>
<gene>
    <name evidence="2" type="ORF">QYM36_018813</name>
</gene>
<dbReference type="InterPro" id="IPR012337">
    <property type="entry name" value="RNaseH-like_sf"/>
</dbReference>
<comment type="caution">
    <text evidence="2">The sequence shown here is derived from an EMBL/GenBank/DDBJ whole genome shotgun (WGS) entry which is preliminary data.</text>
</comment>
<dbReference type="PANTHER" id="PTHR19446">
    <property type="entry name" value="REVERSE TRANSCRIPTASES"/>
    <property type="match status" value="1"/>
</dbReference>
<evidence type="ECO:0000313" key="2">
    <source>
        <dbReference type="EMBL" id="KAK2702580.1"/>
    </source>
</evidence>